<sequence>MTFDDTQRIETEQRASTADLGVGVIVSLASTVSAYAGVDYSNNLDSSQQRSMKGNIGVRIQW</sequence>
<dbReference type="GO" id="GO:0019867">
    <property type="term" value="C:outer membrane"/>
    <property type="evidence" value="ECO:0007669"/>
    <property type="project" value="InterPro"/>
</dbReference>
<protein>
    <recommendedName>
        <fullName evidence="3">Autotransporter domain-containing protein</fullName>
    </recommendedName>
</protein>
<gene>
    <name evidence="1" type="ORF">JZ00_10420</name>
</gene>
<dbReference type="Gene3D" id="2.40.128.130">
    <property type="entry name" value="Autotransporter beta-domain"/>
    <property type="match status" value="1"/>
</dbReference>
<proteinExistence type="predicted"/>
<dbReference type="InterPro" id="IPR036709">
    <property type="entry name" value="Autotransporte_beta_dom_sf"/>
</dbReference>
<dbReference type="EMBL" id="JQGJ01000005">
    <property type="protein sequence ID" value="KHK64722.1"/>
    <property type="molecule type" value="Genomic_DNA"/>
</dbReference>
<reference evidence="2" key="1">
    <citation type="submission" date="2015-03" db="EMBL/GenBank/DDBJ databases">
        <title>Pseudomonas frederiksbergensis hydrocarbon degrader.</title>
        <authorList>
            <person name="Brown L.M."/>
            <person name="Ruiz O.N."/>
            <person name="Mueller S."/>
            <person name="Gunasekera T.S."/>
        </authorList>
    </citation>
    <scope>NUCLEOTIDE SEQUENCE [LARGE SCALE GENOMIC DNA]</scope>
    <source>
        <strain evidence="2">SI8</strain>
    </source>
</reference>
<evidence type="ECO:0000313" key="2">
    <source>
        <dbReference type="Proteomes" id="UP000030949"/>
    </source>
</evidence>
<name>A0A0B1Z5Q9_9PSED</name>
<evidence type="ECO:0008006" key="3">
    <source>
        <dbReference type="Google" id="ProtNLM"/>
    </source>
</evidence>
<accession>A0A0B1Z5Q9</accession>
<evidence type="ECO:0000313" key="1">
    <source>
        <dbReference type="EMBL" id="KHK64722.1"/>
    </source>
</evidence>
<dbReference type="RefSeq" id="WP_039591042.1">
    <property type="nucleotide sequence ID" value="NZ_JQGJ02000001.1"/>
</dbReference>
<dbReference type="AlphaFoldDB" id="A0A0B1Z5Q9"/>
<dbReference type="NCBIfam" id="TIGR01414">
    <property type="entry name" value="autotrans_barl"/>
    <property type="match status" value="1"/>
</dbReference>
<dbReference type="Proteomes" id="UP000030949">
    <property type="component" value="Unassembled WGS sequence"/>
</dbReference>
<dbReference type="InterPro" id="IPR006315">
    <property type="entry name" value="OM_autotransptr_brl_dom"/>
</dbReference>
<organism evidence="1 2">
    <name type="scientific">Pseudomonas frederiksbergensis</name>
    <dbReference type="NCBI Taxonomy" id="104087"/>
    <lineage>
        <taxon>Bacteria</taxon>
        <taxon>Pseudomonadati</taxon>
        <taxon>Pseudomonadota</taxon>
        <taxon>Gammaproteobacteria</taxon>
        <taxon>Pseudomonadales</taxon>
        <taxon>Pseudomonadaceae</taxon>
        <taxon>Pseudomonas</taxon>
    </lineage>
</organism>
<comment type="caution">
    <text evidence="1">The sequence shown here is derived from an EMBL/GenBank/DDBJ whole genome shotgun (WGS) entry which is preliminary data.</text>
</comment>